<accession>A0ABT2Y5A2</accession>
<keyword evidence="3" id="KW-0560">Oxidoreductase</keyword>
<dbReference type="InterPro" id="IPR036812">
    <property type="entry name" value="NAD(P)_OxRdtase_dom_sf"/>
</dbReference>
<organism evidence="5 6">
    <name type="scientific">Paracholeplasma manati</name>
    <dbReference type="NCBI Taxonomy" id="591373"/>
    <lineage>
        <taxon>Bacteria</taxon>
        <taxon>Bacillati</taxon>
        <taxon>Mycoplasmatota</taxon>
        <taxon>Mollicutes</taxon>
        <taxon>Acholeplasmatales</taxon>
        <taxon>Acholeplasmataceae</taxon>
        <taxon>Paracholeplasma</taxon>
    </lineage>
</organism>
<comment type="caution">
    <text evidence="5">The sequence shown here is derived from an EMBL/GenBank/DDBJ whole genome shotgun (WGS) entry which is preliminary data.</text>
</comment>
<dbReference type="PRINTS" id="PR00069">
    <property type="entry name" value="ALDKETRDTASE"/>
</dbReference>
<dbReference type="InterPro" id="IPR018170">
    <property type="entry name" value="Aldo/ket_reductase_CS"/>
</dbReference>
<reference evidence="5" key="1">
    <citation type="submission" date="2022-09" db="EMBL/GenBank/DDBJ databases">
        <title>Novel Mycoplasma species identified in domestic and wild animals.</title>
        <authorList>
            <person name="Volokhov D.V."/>
            <person name="Furtak V.A."/>
            <person name="Zagorodnyaya T.A."/>
        </authorList>
    </citation>
    <scope>NUCLEOTIDE SEQUENCE</scope>
    <source>
        <strain evidence="5">Oakley</strain>
    </source>
</reference>
<dbReference type="InterPro" id="IPR023210">
    <property type="entry name" value="NADP_OxRdtase_dom"/>
</dbReference>
<feature type="domain" description="NADP-dependent oxidoreductase" evidence="4">
    <location>
        <begin position="18"/>
        <end position="268"/>
    </location>
</feature>
<keyword evidence="6" id="KW-1185">Reference proteome</keyword>
<evidence type="ECO:0000259" key="4">
    <source>
        <dbReference type="Pfam" id="PF00248"/>
    </source>
</evidence>
<protein>
    <submittedName>
        <fullName evidence="5">Aldo/keto reductase</fullName>
    </submittedName>
</protein>
<dbReference type="PROSITE" id="PS00062">
    <property type="entry name" value="ALDOKETO_REDUCTASE_2"/>
    <property type="match status" value="1"/>
</dbReference>
<dbReference type="InterPro" id="IPR020471">
    <property type="entry name" value="AKR"/>
</dbReference>
<comment type="similarity">
    <text evidence="1">Belongs to the aldo/keto reductase family.</text>
</comment>
<evidence type="ECO:0000313" key="6">
    <source>
        <dbReference type="Proteomes" id="UP001177160"/>
    </source>
</evidence>
<dbReference type="PROSITE" id="PS00798">
    <property type="entry name" value="ALDOKETO_REDUCTASE_1"/>
    <property type="match status" value="1"/>
</dbReference>
<dbReference type="Proteomes" id="UP001177160">
    <property type="component" value="Unassembled WGS sequence"/>
</dbReference>
<evidence type="ECO:0000256" key="2">
    <source>
        <dbReference type="ARBA" id="ARBA00022857"/>
    </source>
</evidence>
<dbReference type="Pfam" id="PF00248">
    <property type="entry name" value="Aldo_ket_red"/>
    <property type="match status" value="1"/>
</dbReference>
<dbReference type="PROSITE" id="PS00063">
    <property type="entry name" value="ALDOKETO_REDUCTASE_3"/>
    <property type="match status" value="1"/>
</dbReference>
<dbReference type="RefSeq" id="WP_263608059.1">
    <property type="nucleotide sequence ID" value="NZ_JAOVQM010000002.1"/>
</dbReference>
<evidence type="ECO:0000256" key="3">
    <source>
        <dbReference type="ARBA" id="ARBA00023002"/>
    </source>
</evidence>
<dbReference type="PANTHER" id="PTHR43827:SF3">
    <property type="entry name" value="NADP-DEPENDENT OXIDOREDUCTASE DOMAIN-CONTAINING PROTEIN"/>
    <property type="match status" value="1"/>
</dbReference>
<dbReference type="Gene3D" id="3.20.20.100">
    <property type="entry name" value="NADP-dependent oxidoreductase domain"/>
    <property type="match status" value="1"/>
</dbReference>
<dbReference type="SUPFAM" id="SSF51430">
    <property type="entry name" value="NAD(P)-linked oxidoreductase"/>
    <property type="match status" value="1"/>
</dbReference>
<proteinExistence type="inferred from homology"/>
<dbReference type="CDD" id="cd19071">
    <property type="entry name" value="AKR_AKR1-5-like"/>
    <property type="match status" value="1"/>
</dbReference>
<gene>
    <name evidence="5" type="ORF">N7548_03590</name>
</gene>
<evidence type="ECO:0000313" key="5">
    <source>
        <dbReference type="EMBL" id="MCV2231906.1"/>
    </source>
</evidence>
<name>A0ABT2Y5A2_9MOLU</name>
<dbReference type="PANTHER" id="PTHR43827">
    <property type="entry name" value="2,5-DIKETO-D-GLUCONIC ACID REDUCTASE"/>
    <property type="match status" value="1"/>
</dbReference>
<dbReference type="EMBL" id="JAOVQM010000002">
    <property type="protein sequence ID" value="MCV2231906.1"/>
    <property type="molecule type" value="Genomic_DNA"/>
</dbReference>
<sequence>MKVLDQVFVLKNGVKLPKIGLGTWQVKDGDEAYNSVRYALKHGYRHIDTAEGYRNEESVGRAVRDSGIPREEIFVTSKLESHIKTYEGAKQAFENTLKALEFEYLDLFLIHAPWPWSEIGKDCREGNVQAWKAMEELYRAGKIRAIGVSNFDPNDIENILKHCEIIPHVNQIGYFIGLDQKKTLEYCETKGIVVEAYSPLGIGYLLSNPIIDEVAQKYAVSPAQICIRYCIQKNTAPLPKSTHEARIIQNTQVDFEIKPEDMAILDEIKGDPRRWS</sequence>
<keyword evidence="2" id="KW-0521">NADP</keyword>
<evidence type="ECO:0000256" key="1">
    <source>
        <dbReference type="ARBA" id="ARBA00007905"/>
    </source>
</evidence>
<dbReference type="PIRSF" id="PIRSF000097">
    <property type="entry name" value="AKR"/>
    <property type="match status" value="1"/>
</dbReference>